<sequence>MLQRVERAVMALGGIAPVHVDKWGDGGAHLHLWLIARQAGMMQLRGTCLPVWDDVLPPQDERQWRGVMAEIAAGLAADGGTAYV</sequence>
<dbReference type="RefSeq" id="WP_203771018.1">
    <property type="nucleotide sequence ID" value="NZ_BAAAYJ010000078.1"/>
</dbReference>
<accession>A0A919MMV5</accession>
<keyword evidence="2" id="KW-1185">Reference proteome</keyword>
<protein>
    <submittedName>
        <fullName evidence="1">Uncharacterized protein</fullName>
    </submittedName>
</protein>
<organism evidence="1 2">
    <name type="scientific">Actinoplanes nipponensis</name>
    <dbReference type="NCBI Taxonomy" id="135950"/>
    <lineage>
        <taxon>Bacteria</taxon>
        <taxon>Bacillati</taxon>
        <taxon>Actinomycetota</taxon>
        <taxon>Actinomycetes</taxon>
        <taxon>Micromonosporales</taxon>
        <taxon>Micromonosporaceae</taxon>
        <taxon>Actinoplanes</taxon>
    </lineage>
</organism>
<evidence type="ECO:0000313" key="1">
    <source>
        <dbReference type="EMBL" id="GIE50931.1"/>
    </source>
</evidence>
<reference evidence="1" key="1">
    <citation type="submission" date="2021-01" db="EMBL/GenBank/DDBJ databases">
        <title>Whole genome shotgun sequence of Actinoplanes nipponensis NBRC 14063.</title>
        <authorList>
            <person name="Komaki H."/>
            <person name="Tamura T."/>
        </authorList>
    </citation>
    <scope>NUCLEOTIDE SEQUENCE</scope>
    <source>
        <strain evidence="1">NBRC 14063</strain>
    </source>
</reference>
<name>A0A919MMV5_9ACTN</name>
<dbReference type="EMBL" id="BOMQ01000053">
    <property type="protein sequence ID" value="GIE50931.1"/>
    <property type="molecule type" value="Genomic_DNA"/>
</dbReference>
<dbReference type="Proteomes" id="UP000647172">
    <property type="component" value="Unassembled WGS sequence"/>
</dbReference>
<dbReference type="AlphaFoldDB" id="A0A919MMV5"/>
<gene>
    <name evidence="1" type="ORF">Ani05nite_44650</name>
</gene>
<dbReference type="InterPro" id="IPR036265">
    <property type="entry name" value="HIT-like_sf"/>
</dbReference>
<comment type="caution">
    <text evidence="1">The sequence shown here is derived from an EMBL/GenBank/DDBJ whole genome shotgun (WGS) entry which is preliminary data.</text>
</comment>
<proteinExistence type="predicted"/>
<evidence type="ECO:0000313" key="2">
    <source>
        <dbReference type="Proteomes" id="UP000647172"/>
    </source>
</evidence>
<dbReference type="SUPFAM" id="SSF54197">
    <property type="entry name" value="HIT-like"/>
    <property type="match status" value="1"/>
</dbReference>